<keyword evidence="2" id="KW-0472">Membrane</keyword>
<evidence type="ECO:0000313" key="5">
    <source>
        <dbReference type="Proteomes" id="UP001307889"/>
    </source>
</evidence>
<feature type="compositionally biased region" description="Polar residues" evidence="1">
    <location>
        <begin position="285"/>
        <end position="324"/>
    </location>
</feature>
<dbReference type="InterPro" id="IPR052277">
    <property type="entry name" value="INM_ESCRT-Associated"/>
</dbReference>
<dbReference type="EMBL" id="AP028911">
    <property type="protein sequence ID" value="BES91641.1"/>
    <property type="molecule type" value="Genomic_DNA"/>
</dbReference>
<dbReference type="PROSITE" id="PS50954">
    <property type="entry name" value="LEM"/>
    <property type="match status" value="1"/>
</dbReference>
<proteinExistence type="predicted"/>
<keyword evidence="2" id="KW-0812">Transmembrane</keyword>
<accession>A0ABN7AHA2</accession>
<feature type="region of interest" description="Disordered" evidence="1">
    <location>
        <begin position="141"/>
        <end position="377"/>
    </location>
</feature>
<dbReference type="InterPro" id="IPR011015">
    <property type="entry name" value="LEM/LEM-like_dom_sf"/>
</dbReference>
<sequence length="804" mass="88821">MAVTTPFVFVGSTDRIELQVATNQIPLLKKMDHATSERAVGCWMINKSKALRLYVAIPAYDQHTYGRSDGQVMLDVDRMPGQCQSDEFLLPAQSIAMASEVDSWTDHQIREKFEELGCPVGPVTATTRRIMIKKLKALITSGGTPASPARVEEDEEEDDEPDVAPITRIPRRLPRSALAALNATQNGDHSSSQPRRSPRNISEQSTPEREVPEPDFRSRGTRRSSERINGAPDRSPGRSPGRTTRKSVNRETEVRKSSGRERTPPTTENGSPMAVRKLTPGRRNVAQNEQTTSSPAGTQNRMSFGLNGNTNDALGRDNASSTDDLVSRIRRSNRDGDKGPSSIANESFRSYLSSPTVRPDLDSKIPTGSSWRSSLSREDCSLSDDEEAVTSPVKIFRGKKRSEYEVHSLADGKSGLSTLLLVVLIPLSAIVAYLVLSSSSRAGISSSLVYPECGNQLSDVPGLNCLDKSDKILLESMLYAFDRGLDEMRARVPCTTSASRPVLIDNSLAKELITSIDNRIKDLVVGDKLTELKILVKTNPQLDLNPTPDGFALIKGPDTIVCALWARIVTLAEWTIKICVTIFSGVILCFFLRWHFSRQQKLQEELSEAVDKVVGLVKTRRIVPLATLENELHSAGYNNKTATSAIVEAAKDSRISMDTVSNSRALRWTPGVTDTSNNDLPWDRTDKEDIPYFIPPTSCLKLRGMFTPSELKTEDNVKKVVDAILDEAVGNRIVHVVVDSDSSRGVVYLRCLGKADAGGVYRRLNTCKFNGRRVNIKFLREAKYEEKFPESANYTLPLRPCARP</sequence>
<feature type="compositionally biased region" description="Polar residues" evidence="1">
    <location>
        <begin position="182"/>
        <end position="205"/>
    </location>
</feature>
<protein>
    <submittedName>
        <fullName evidence="4">Man1-Src1p-C-terminal domain</fullName>
    </submittedName>
</protein>
<feature type="compositionally biased region" description="Basic and acidic residues" evidence="1">
    <location>
        <begin position="248"/>
        <end position="263"/>
    </location>
</feature>
<keyword evidence="5" id="KW-1185">Reference proteome</keyword>
<dbReference type="Proteomes" id="UP001307889">
    <property type="component" value="Chromosome 3"/>
</dbReference>
<dbReference type="PANTHER" id="PTHR13428:SF12">
    <property type="entry name" value="INNER NUCLEAR MEMBRANE PROTEIN MAN1"/>
    <property type="match status" value="1"/>
</dbReference>
<dbReference type="Gene3D" id="1.10.720.40">
    <property type="match status" value="1"/>
</dbReference>
<dbReference type="Gene3D" id="3.30.70.330">
    <property type="match status" value="1"/>
</dbReference>
<evidence type="ECO:0000259" key="3">
    <source>
        <dbReference type="PROSITE" id="PS50954"/>
    </source>
</evidence>
<gene>
    <name evidence="4" type="ORF">NTJ_04449</name>
</gene>
<dbReference type="SUPFAM" id="SSF63451">
    <property type="entry name" value="LEM domain"/>
    <property type="match status" value="1"/>
</dbReference>
<dbReference type="SMART" id="SM00540">
    <property type="entry name" value="LEM"/>
    <property type="match status" value="1"/>
</dbReference>
<keyword evidence="2" id="KW-1133">Transmembrane helix</keyword>
<feature type="compositionally biased region" description="Basic and acidic residues" evidence="1">
    <location>
        <begin position="206"/>
        <end position="226"/>
    </location>
</feature>
<feature type="domain" description="LEM" evidence="3">
    <location>
        <begin position="98"/>
        <end position="142"/>
    </location>
</feature>
<name>A0ABN7AHA2_9HEMI</name>
<feature type="transmembrane region" description="Helical" evidence="2">
    <location>
        <begin position="416"/>
        <end position="436"/>
    </location>
</feature>
<dbReference type="InterPro" id="IPR003887">
    <property type="entry name" value="LEM_dom"/>
</dbReference>
<feature type="transmembrane region" description="Helical" evidence="2">
    <location>
        <begin position="574"/>
        <end position="596"/>
    </location>
</feature>
<organism evidence="4 5">
    <name type="scientific">Nesidiocoris tenuis</name>
    <dbReference type="NCBI Taxonomy" id="355587"/>
    <lineage>
        <taxon>Eukaryota</taxon>
        <taxon>Metazoa</taxon>
        <taxon>Ecdysozoa</taxon>
        <taxon>Arthropoda</taxon>
        <taxon>Hexapoda</taxon>
        <taxon>Insecta</taxon>
        <taxon>Pterygota</taxon>
        <taxon>Neoptera</taxon>
        <taxon>Paraneoptera</taxon>
        <taxon>Hemiptera</taxon>
        <taxon>Heteroptera</taxon>
        <taxon>Panheteroptera</taxon>
        <taxon>Cimicomorpha</taxon>
        <taxon>Miridae</taxon>
        <taxon>Dicyphina</taxon>
        <taxon>Nesidiocoris</taxon>
    </lineage>
</organism>
<evidence type="ECO:0000256" key="2">
    <source>
        <dbReference type="SAM" id="Phobius"/>
    </source>
</evidence>
<feature type="compositionally biased region" description="Acidic residues" evidence="1">
    <location>
        <begin position="152"/>
        <end position="162"/>
    </location>
</feature>
<dbReference type="CDD" id="cd12934">
    <property type="entry name" value="LEM"/>
    <property type="match status" value="1"/>
</dbReference>
<evidence type="ECO:0000313" key="4">
    <source>
        <dbReference type="EMBL" id="BES91641.1"/>
    </source>
</evidence>
<feature type="compositionally biased region" description="Polar residues" evidence="1">
    <location>
        <begin position="342"/>
        <end position="356"/>
    </location>
</feature>
<dbReference type="InterPro" id="IPR012677">
    <property type="entry name" value="Nucleotide-bd_a/b_plait_sf"/>
</dbReference>
<reference evidence="4 5" key="1">
    <citation type="submission" date="2023-09" db="EMBL/GenBank/DDBJ databases">
        <title>Nesidiocoris tenuis whole genome shotgun sequence.</title>
        <authorList>
            <person name="Shibata T."/>
            <person name="Shimoda M."/>
            <person name="Kobayashi T."/>
            <person name="Uehara T."/>
        </authorList>
    </citation>
    <scope>NUCLEOTIDE SEQUENCE [LARGE SCALE GENOMIC DNA]</scope>
    <source>
        <strain evidence="4 5">Japan</strain>
    </source>
</reference>
<dbReference type="Pfam" id="PF03020">
    <property type="entry name" value="LEM"/>
    <property type="match status" value="1"/>
</dbReference>
<evidence type="ECO:0000256" key="1">
    <source>
        <dbReference type="SAM" id="MobiDB-lite"/>
    </source>
</evidence>
<dbReference type="PANTHER" id="PTHR13428">
    <property type="entry name" value="INNER NUCLEAR MEMBRANE PROTEIN MAN1 LEM DOMAIN CONTAINING PROTEIN"/>
    <property type="match status" value="1"/>
</dbReference>